<comment type="pathway">
    <text evidence="4 6">Cofactor biosynthesis; NAD(+) biosynthesis; quinolinate from L-kynurenine: step 2/3.</text>
</comment>
<dbReference type="FunFam" id="3.40.640.10:FF:000031">
    <property type="entry name" value="Kynureninase"/>
    <property type="match status" value="1"/>
</dbReference>
<feature type="binding site" evidence="4">
    <location>
        <position position="242"/>
    </location>
    <ligand>
        <name>pyridoxal 5'-phosphate</name>
        <dbReference type="ChEBI" id="CHEBI:597326"/>
    </ligand>
</feature>
<dbReference type="InterPro" id="IPR010111">
    <property type="entry name" value="Kynureninase"/>
</dbReference>
<feature type="modified residue" description="N6-(pyridoxal phosphate)lysine" evidence="4">
    <location>
        <position position="243"/>
    </location>
</feature>
<protein>
    <recommendedName>
        <fullName evidence="4 5">Kynureninase</fullName>
        <ecNumber evidence="4 5">3.7.1.3</ecNumber>
    </recommendedName>
    <alternativeName>
        <fullName evidence="4">L-kynurenine hydrolase</fullName>
    </alternativeName>
</protein>
<dbReference type="UniPathway" id="UPA00334">
    <property type="reaction ID" value="UER00455"/>
</dbReference>
<proteinExistence type="inferred from homology"/>
<sequence>MKEEILKKAQKLDAEDTLASFRSKFYFPQKNGGDCIYLCGNSLGLQPNTTSQYVNAELEKWQKHGVEGHFTGAKPWVSYHKNSKSVLAKILGAKEDEVVAMNNLTTNLHLAMASFYRPNGKRTKILIERGAFPSDFYAVHSRIKVSGQDPDKNLIELEPTDGSDYLSTAEITAKIEELSDELALVMFPGVQYYTGQLFDIDAITKAAHKVGAYAGFDLAHAAGNVPMQLHDTNVDFAVWCTYKYLNSGPGGVGGLFIHEKHGQNIEMPRLSGWWGHDSESRFKMKNQINPIPTVDGWQLSNVNILSHASHLASLDIFDQAGIENLRAKSIKLTDFMESVINSSEVLTKNIKVLTPGSSNERGAQLSLYLINHGKSVFEFLLDNGAILDWREPNVIRVAPVPLYNSFTDVVNFVSILEKAIINEG</sequence>
<dbReference type="GO" id="GO:0030170">
    <property type="term" value="F:pyridoxal phosphate binding"/>
    <property type="evidence" value="ECO:0007669"/>
    <property type="project" value="UniProtKB-UniRule"/>
</dbReference>
<comment type="cofactor">
    <cofactor evidence="4 6">
        <name>pyridoxal 5'-phosphate</name>
        <dbReference type="ChEBI" id="CHEBI:597326"/>
    </cofactor>
</comment>
<comment type="catalytic activity">
    <reaction evidence="6">
        <text>3-hydroxy-L-kynurenine + H2O = 3-hydroxyanthranilate + L-alanine + H(+)</text>
        <dbReference type="Rhea" id="RHEA:25143"/>
        <dbReference type="ChEBI" id="CHEBI:15377"/>
        <dbReference type="ChEBI" id="CHEBI:15378"/>
        <dbReference type="ChEBI" id="CHEBI:36559"/>
        <dbReference type="ChEBI" id="CHEBI:57972"/>
        <dbReference type="ChEBI" id="CHEBI:58125"/>
        <dbReference type="EC" id="3.7.1.3"/>
    </reaction>
</comment>
<accession>A0A239IN83</accession>
<evidence type="ECO:0000256" key="2">
    <source>
        <dbReference type="ARBA" id="ARBA00022801"/>
    </source>
</evidence>
<dbReference type="GO" id="GO:0019441">
    <property type="term" value="P:L-tryptophan catabolic process to kynurenine"/>
    <property type="evidence" value="ECO:0007669"/>
    <property type="project" value="TreeGrafter"/>
</dbReference>
<dbReference type="RefSeq" id="WP_245811234.1">
    <property type="nucleotide sequence ID" value="NZ_FZPD01000003.1"/>
</dbReference>
<evidence type="ECO:0000313" key="7">
    <source>
        <dbReference type="EMBL" id="SNS94688.1"/>
    </source>
</evidence>
<comment type="catalytic activity">
    <reaction evidence="4 6">
        <text>L-kynurenine + H2O = anthranilate + L-alanine + H(+)</text>
        <dbReference type="Rhea" id="RHEA:16813"/>
        <dbReference type="ChEBI" id="CHEBI:15377"/>
        <dbReference type="ChEBI" id="CHEBI:15378"/>
        <dbReference type="ChEBI" id="CHEBI:16567"/>
        <dbReference type="ChEBI" id="CHEBI:57959"/>
        <dbReference type="ChEBI" id="CHEBI:57972"/>
        <dbReference type="EC" id="3.7.1.3"/>
    </reaction>
</comment>
<comment type="subunit">
    <text evidence="4 6">Homodimer.</text>
</comment>
<dbReference type="GO" id="GO:0043420">
    <property type="term" value="P:anthranilate metabolic process"/>
    <property type="evidence" value="ECO:0007669"/>
    <property type="project" value="TreeGrafter"/>
</dbReference>
<gene>
    <name evidence="4" type="primary">kynU</name>
    <name evidence="7" type="ORF">SAMN05421640_1733</name>
</gene>
<feature type="binding site" evidence="4">
    <location>
        <position position="301"/>
    </location>
    <ligand>
        <name>pyridoxal 5'-phosphate</name>
        <dbReference type="ChEBI" id="CHEBI:597326"/>
    </ligand>
</feature>
<keyword evidence="3 4" id="KW-0663">Pyridoxal phosphate</keyword>
<keyword evidence="2 4" id="KW-0378">Hydrolase</keyword>
<evidence type="ECO:0000256" key="1">
    <source>
        <dbReference type="ARBA" id="ARBA00022642"/>
    </source>
</evidence>
<evidence type="ECO:0000256" key="5">
    <source>
        <dbReference type="NCBIfam" id="TIGR01814"/>
    </source>
</evidence>
<evidence type="ECO:0000256" key="4">
    <source>
        <dbReference type="HAMAP-Rule" id="MF_01970"/>
    </source>
</evidence>
<feature type="binding site" evidence="4">
    <location>
        <begin position="132"/>
        <end position="135"/>
    </location>
    <ligand>
        <name>pyridoxal 5'-phosphate</name>
        <dbReference type="ChEBI" id="CHEBI:597326"/>
    </ligand>
</feature>
<dbReference type="HAMAP" id="MF_01970">
    <property type="entry name" value="Kynureninase"/>
    <property type="match status" value="1"/>
</dbReference>
<dbReference type="GO" id="GO:0019805">
    <property type="term" value="P:quinolinate biosynthetic process"/>
    <property type="evidence" value="ECO:0007669"/>
    <property type="project" value="UniProtKB-UniRule"/>
</dbReference>
<comment type="caution">
    <text evidence="4">Lacks conserved residue(s) required for the propagation of feature annotation.</text>
</comment>
<keyword evidence="8" id="KW-1185">Reference proteome</keyword>
<dbReference type="InterPro" id="IPR015422">
    <property type="entry name" value="PyrdxlP-dep_Trfase_small"/>
</dbReference>
<dbReference type="Proteomes" id="UP000198393">
    <property type="component" value="Unassembled WGS sequence"/>
</dbReference>
<evidence type="ECO:0000256" key="3">
    <source>
        <dbReference type="ARBA" id="ARBA00022898"/>
    </source>
</evidence>
<feature type="binding site" evidence="4">
    <location>
        <position position="105"/>
    </location>
    <ligand>
        <name>pyridoxal 5'-phosphate</name>
        <dbReference type="ChEBI" id="CHEBI:597326"/>
    </ligand>
</feature>
<feature type="binding site" evidence="4">
    <location>
        <position position="220"/>
    </location>
    <ligand>
        <name>pyridoxal 5'-phosphate</name>
        <dbReference type="ChEBI" id="CHEBI:597326"/>
    </ligand>
</feature>
<dbReference type="SUPFAM" id="SSF53383">
    <property type="entry name" value="PLP-dependent transferases"/>
    <property type="match status" value="1"/>
</dbReference>
<dbReference type="PANTHER" id="PTHR14084:SF0">
    <property type="entry name" value="KYNURENINASE"/>
    <property type="match status" value="1"/>
</dbReference>
<dbReference type="GO" id="GO:0005737">
    <property type="term" value="C:cytoplasm"/>
    <property type="evidence" value="ECO:0007669"/>
    <property type="project" value="UniProtKB-UniRule"/>
</dbReference>
<dbReference type="EMBL" id="FZPD01000003">
    <property type="protein sequence ID" value="SNS94688.1"/>
    <property type="molecule type" value="Genomic_DNA"/>
</dbReference>
<dbReference type="PIRSF" id="PIRSF038800">
    <property type="entry name" value="KYNU"/>
    <property type="match status" value="1"/>
</dbReference>
<dbReference type="Pfam" id="PF22580">
    <property type="entry name" value="KYNU_C"/>
    <property type="match status" value="1"/>
</dbReference>
<dbReference type="GO" id="GO:0097053">
    <property type="term" value="P:L-kynurenine catabolic process"/>
    <property type="evidence" value="ECO:0007669"/>
    <property type="project" value="UniProtKB-UniRule"/>
</dbReference>
<feature type="binding site" evidence="4">
    <location>
        <position position="217"/>
    </location>
    <ligand>
        <name>pyridoxal 5'-phosphate</name>
        <dbReference type="ChEBI" id="CHEBI:597326"/>
    </ligand>
</feature>
<comment type="pathway">
    <text evidence="4 6">Amino-acid degradation; L-kynurenine degradation; L-alanine and anthranilate from L-kynurenine: step 1/1.</text>
</comment>
<name>A0A239IN83_EKHLU</name>
<organism evidence="7 8">
    <name type="scientific">Ekhidna lutea</name>
    <dbReference type="NCBI Taxonomy" id="447679"/>
    <lineage>
        <taxon>Bacteria</taxon>
        <taxon>Pseudomonadati</taxon>
        <taxon>Bacteroidota</taxon>
        <taxon>Cytophagia</taxon>
        <taxon>Cytophagales</taxon>
        <taxon>Reichenbachiellaceae</taxon>
        <taxon>Ekhidna</taxon>
    </lineage>
</organism>
<dbReference type="NCBIfam" id="TIGR01814">
    <property type="entry name" value="kynureninase"/>
    <property type="match status" value="1"/>
</dbReference>
<dbReference type="Gene3D" id="3.90.1150.10">
    <property type="entry name" value="Aspartate Aminotransferase, domain 1"/>
    <property type="match status" value="1"/>
</dbReference>
<dbReference type="GO" id="GO:0030429">
    <property type="term" value="F:kynureninase activity"/>
    <property type="evidence" value="ECO:0007669"/>
    <property type="project" value="UniProtKB-UniRule"/>
</dbReference>
<dbReference type="InterPro" id="IPR015421">
    <property type="entry name" value="PyrdxlP-dep_Trfase_major"/>
</dbReference>
<dbReference type="InterPro" id="IPR015424">
    <property type="entry name" value="PyrdxlP-dep_Trfase"/>
</dbReference>
<comment type="function">
    <text evidence="4 6">Catalyzes the cleavage of L-kynurenine (L-Kyn) and L-3-hydroxykynurenine (L-3OHKyn) into anthranilic acid (AA) and 3-hydroxyanthranilic acid (3-OHAA), respectively.</text>
</comment>
<comment type="similarity">
    <text evidence="4 6">Belongs to the kynureninase family.</text>
</comment>
<feature type="binding site" evidence="4">
    <location>
        <position position="104"/>
    </location>
    <ligand>
        <name>pyridoxal 5'-phosphate</name>
        <dbReference type="ChEBI" id="CHEBI:597326"/>
    </ligand>
</feature>
<dbReference type="AlphaFoldDB" id="A0A239IN83"/>
<dbReference type="PANTHER" id="PTHR14084">
    <property type="entry name" value="KYNURENINASE"/>
    <property type="match status" value="1"/>
</dbReference>
<dbReference type="GO" id="GO:0009435">
    <property type="term" value="P:NAD+ biosynthetic process"/>
    <property type="evidence" value="ECO:0007669"/>
    <property type="project" value="UniProtKB-UniRule"/>
</dbReference>
<evidence type="ECO:0000256" key="6">
    <source>
        <dbReference type="PIRNR" id="PIRNR038800"/>
    </source>
</evidence>
<dbReference type="UniPathway" id="UPA00253">
    <property type="reaction ID" value="UER00329"/>
</dbReference>
<feature type="binding site" evidence="4">
    <location>
        <position position="273"/>
    </location>
    <ligand>
        <name>pyridoxal 5'-phosphate</name>
        <dbReference type="ChEBI" id="CHEBI:597326"/>
    </ligand>
</feature>
<dbReference type="Gene3D" id="3.40.640.10">
    <property type="entry name" value="Type I PLP-dependent aspartate aminotransferase-like (Major domain)"/>
    <property type="match status" value="1"/>
</dbReference>
<dbReference type="EC" id="3.7.1.3" evidence="4 5"/>
<evidence type="ECO:0000313" key="8">
    <source>
        <dbReference type="Proteomes" id="UP000198393"/>
    </source>
</evidence>
<reference evidence="7 8" key="1">
    <citation type="submission" date="2017-06" db="EMBL/GenBank/DDBJ databases">
        <authorList>
            <person name="Kim H.J."/>
            <person name="Triplett B.A."/>
        </authorList>
    </citation>
    <scope>NUCLEOTIDE SEQUENCE [LARGE SCALE GENOMIC DNA]</scope>
    <source>
        <strain evidence="7 8">DSM 19307</strain>
    </source>
</reference>
<keyword evidence="1 4" id="KW-0662">Pyridine nucleotide biosynthesis</keyword>